<feature type="binding site" evidence="5">
    <location>
        <begin position="205"/>
        <end position="206"/>
    </location>
    <ligand>
        <name>1-deoxy-D-threo-hexo-2,5-diulose 6-phosphate</name>
        <dbReference type="ChEBI" id="CHEBI:58861"/>
    </ligand>
</feature>
<evidence type="ECO:0000256" key="1">
    <source>
        <dbReference type="ARBA" id="ARBA00022605"/>
    </source>
</evidence>
<dbReference type="InterPro" id="IPR010210">
    <property type="entry name" value="ADH_synthase"/>
</dbReference>
<organism evidence="8 9">
    <name type="scientific">Candidatus Syntropharchaeum butanivorans</name>
    <dbReference type="NCBI Taxonomy" id="1839936"/>
    <lineage>
        <taxon>Archaea</taxon>
        <taxon>Methanobacteriati</taxon>
        <taxon>Methanobacteriota</taxon>
        <taxon>Stenosarchaea group</taxon>
        <taxon>Methanomicrobia</taxon>
        <taxon>Methanosarcinales</taxon>
        <taxon>ANME-2 cluster</taxon>
        <taxon>Candidatus Syntropharchaeum</taxon>
    </lineage>
</organism>
<evidence type="ECO:0000313" key="9">
    <source>
        <dbReference type="Proteomes" id="UP000185779"/>
    </source>
</evidence>
<dbReference type="InterPro" id="IPR041720">
    <property type="entry name" value="FbaB-like"/>
</dbReference>
<protein>
    <recommendedName>
        <fullName evidence="5 6">2-amino-3,7-dideoxy-D-threo-hept-6-ulosonate synthase</fullName>
        <shortName evidence="5">ADH synthase</shortName>
        <shortName evidence="5">ADHS</shortName>
        <shortName evidence="5">ADTH synthase</shortName>
        <ecNumber evidence="5 6">2.2.1.10</ecNumber>
    </recommendedName>
</protein>
<dbReference type="AlphaFoldDB" id="A0A1F2P5K6"/>
<evidence type="ECO:0000256" key="6">
    <source>
        <dbReference type="NCBIfam" id="TIGR01949"/>
    </source>
</evidence>
<comment type="catalytic activity">
    <reaction evidence="5">
        <text>1-deoxy-D-threo-hexo-2,5-diulose 6-phosphate + L-aspartate 4-semialdehyde = 2,3-dioxopropyl phosphate + 2-amino-2,3,7-trideoxy-D-lyxo-hept-6-ulosonate</text>
        <dbReference type="Rhea" id="RHEA:25952"/>
        <dbReference type="ChEBI" id="CHEBI:58859"/>
        <dbReference type="ChEBI" id="CHEBI:58860"/>
        <dbReference type="ChEBI" id="CHEBI:58861"/>
        <dbReference type="ChEBI" id="CHEBI:537519"/>
        <dbReference type="EC" id="2.2.1.10"/>
    </reaction>
</comment>
<feature type="binding site" evidence="5">
    <location>
        <begin position="29"/>
        <end position="33"/>
    </location>
    <ligand>
        <name>1-deoxy-D-threo-hexo-2,5-diulose 6-phosphate</name>
        <dbReference type="ChEBI" id="CHEBI:58861"/>
    </ligand>
</feature>
<dbReference type="NCBIfam" id="TIGR01949">
    <property type="entry name" value="ADH_synth"/>
    <property type="match status" value="1"/>
</dbReference>
<dbReference type="PANTHER" id="PTHR47916:SF1">
    <property type="entry name" value="3-HYDROXY-5-PHOSPHONOOXYPENTANE-2,4-DIONE THIOLASE"/>
    <property type="match status" value="1"/>
</dbReference>
<proteinExistence type="inferred from homology"/>
<feature type="active site" description="Proton acceptor" evidence="5">
    <location>
        <position position="29"/>
    </location>
</feature>
<dbReference type="GO" id="GO:0004332">
    <property type="term" value="F:fructose-bisphosphate aldolase activity"/>
    <property type="evidence" value="ECO:0007669"/>
    <property type="project" value="InterPro"/>
</dbReference>
<keyword evidence="1 5" id="KW-0028">Amino-acid biosynthesis</keyword>
<dbReference type="PANTHER" id="PTHR47916">
    <property type="entry name" value="FRUCTOSE-BISPHOSPHATE ALDOLASE CLASS 1"/>
    <property type="match status" value="1"/>
</dbReference>
<evidence type="ECO:0000313" key="8">
    <source>
        <dbReference type="EMBL" id="OFV66425.1"/>
    </source>
</evidence>
<dbReference type="CDD" id="cd00958">
    <property type="entry name" value="DhnA"/>
    <property type="match status" value="1"/>
</dbReference>
<evidence type="ECO:0000256" key="2">
    <source>
        <dbReference type="ARBA" id="ARBA00022679"/>
    </source>
</evidence>
<dbReference type="EMBL" id="LYOR01000002">
    <property type="protein sequence ID" value="OFV66425.1"/>
    <property type="molecule type" value="Genomic_DNA"/>
</dbReference>
<dbReference type="Pfam" id="PF01791">
    <property type="entry name" value="DeoC"/>
    <property type="match status" value="1"/>
</dbReference>
<dbReference type="SUPFAM" id="SSF51569">
    <property type="entry name" value="Aldolase"/>
    <property type="match status" value="1"/>
</dbReference>
<name>A0A1F2P5K6_9EURY</name>
<feature type="binding site" evidence="5">
    <location>
        <begin position="149"/>
        <end position="151"/>
    </location>
    <ligand>
        <name>1-deoxy-D-threo-hexo-2,5-diulose 6-phosphate</name>
        <dbReference type="ChEBI" id="CHEBI:58861"/>
    </ligand>
</feature>
<dbReference type="InterPro" id="IPR002915">
    <property type="entry name" value="DeoC/FbaB/LacD_aldolase"/>
</dbReference>
<evidence type="ECO:0000256" key="7">
    <source>
        <dbReference type="PIRSR" id="PIRSR038992-1"/>
    </source>
</evidence>
<dbReference type="GO" id="GO:0009073">
    <property type="term" value="P:aromatic amino acid family biosynthetic process"/>
    <property type="evidence" value="ECO:0007669"/>
    <property type="project" value="UniProtKB-UniRule"/>
</dbReference>
<dbReference type="InterPro" id="IPR050456">
    <property type="entry name" value="DeoC/FbaB_aldolase"/>
</dbReference>
<dbReference type="HAMAP" id="MF_00960">
    <property type="entry name" value="ADH_synthase"/>
    <property type="match status" value="1"/>
</dbReference>
<feature type="active site" description="Schiff-base intermediate with substrate" evidence="5">
    <location>
        <position position="180"/>
    </location>
</feature>
<dbReference type="SMART" id="SM01133">
    <property type="entry name" value="DeoC"/>
    <property type="match status" value="1"/>
</dbReference>
<dbReference type="PATRIC" id="fig|1839936.3.peg.394"/>
<sequence>MEMSEIGKMVRIERIMDRDSRNLVVIPMDHGISIGPTKGLLKMADTINRIAEGGANAVLLHKGMVKHGYRGYGRDIGLILHVSASTSLAPDPNEKVTVCEVEEAIRLGADAVSIHVNIGSETEPEQLMQLGYLAERCDYWGMPLLAMMYPRGKNIKNPHDPAVVAHASRAGAELGADVIKTNYTGDPDSFKDVVEGCPVPVIIAGGPKVETDLDLLEMIEGAMEAGARGVAIGRNVFQHDDPTLITRAICMIVHEGASAKEANEMLK</sequence>
<feature type="binding site" evidence="5">
    <location>
        <begin position="233"/>
        <end position="234"/>
    </location>
    <ligand>
        <name>1-deoxy-D-threo-hexo-2,5-diulose 6-phosphate</name>
        <dbReference type="ChEBI" id="CHEBI:58861"/>
    </ligand>
</feature>
<comment type="similarity">
    <text evidence="5">Belongs to the DeoC/FbaB aldolase family. ADHS subfamily.</text>
</comment>
<comment type="caution">
    <text evidence="8">The sequence shown here is derived from an EMBL/GenBank/DDBJ whole genome shotgun (WGS) entry which is preliminary data.</text>
</comment>
<accession>A0A1F2P5K6</accession>
<dbReference type="GO" id="GO:0016744">
    <property type="term" value="F:transketolase or transaldolase activity"/>
    <property type="evidence" value="ECO:0007669"/>
    <property type="project" value="UniProtKB-UniRule"/>
</dbReference>
<dbReference type="Proteomes" id="UP000185779">
    <property type="component" value="Unassembled WGS sequence"/>
</dbReference>
<dbReference type="NCBIfam" id="NF005556">
    <property type="entry name" value="PRK07226.1"/>
    <property type="match status" value="1"/>
</dbReference>
<evidence type="ECO:0000256" key="3">
    <source>
        <dbReference type="ARBA" id="ARBA00023141"/>
    </source>
</evidence>
<evidence type="ECO:0000256" key="4">
    <source>
        <dbReference type="ARBA" id="ARBA00023270"/>
    </source>
</evidence>
<dbReference type="EC" id="2.2.1.10" evidence="5 6"/>
<keyword evidence="9" id="KW-1185">Reference proteome</keyword>
<keyword evidence="3 5" id="KW-0057">Aromatic amino acid biosynthesis</keyword>
<feature type="active site" description="Proton donor" evidence="5 7">
    <location>
        <position position="149"/>
    </location>
</feature>
<keyword evidence="2 5" id="KW-0808">Transferase</keyword>
<dbReference type="InterPro" id="IPR013785">
    <property type="entry name" value="Aldolase_TIM"/>
</dbReference>
<evidence type="ECO:0000256" key="5">
    <source>
        <dbReference type="HAMAP-Rule" id="MF_00960"/>
    </source>
</evidence>
<reference evidence="8" key="1">
    <citation type="submission" date="2016-05" db="EMBL/GenBank/DDBJ databases">
        <title>Microbial consortia oxidize butane by reversing methanogenesis.</title>
        <authorList>
            <person name="Laso-Perez R."/>
            <person name="Richter M."/>
            <person name="Wegener G."/>
            <person name="Musat F."/>
        </authorList>
    </citation>
    <scope>NUCLEOTIDE SEQUENCE [LARGE SCALE GENOMIC DNA]</scope>
    <source>
        <strain evidence="8">BOX1</strain>
    </source>
</reference>
<comment type="subunit">
    <text evidence="5">Homodecamer.</text>
</comment>
<dbReference type="STRING" id="1839936.SBU_000392"/>
<keyword evidence="4 5" id="KW-0704">Schiff base</keyword>
<gene>
    <name evidence="5" type="primary">aroA'</name>
    <name evidence="8" type="ORF">SBU_000392</name>
</gene>
<dbReference type="GO" id="GO:0008652">
    <property type="term" value="P:amino acid biosynthetic process"/>
    <property type="evidence" value="ECO:0007669"/>
    <property type="project" value="UniProtKB-KW"/>
</dbReference>
<comment type="function">
    <text evidence="5">Catalyzes a transaldol reaction between 6-deoxy-5-ketofructose 1-phosphate (DKFP) and L-aspartate semialdehyde (ASA) with an elimination of hydroxypyruvaldehyde phosphate to yield 2-amino-3,7-dideoxy-D-threo-hept-6-ulosonate (ADH). Plays a key role in an alternative pathway of the biosynthesis of 3-dehydroquinate (DHQ), which is involved in the canonical pathway for the biosynthesis of aromatic amino acids.</text>
</comment>
<dbReference type="PIRSF" id="PIRSF038992">
    <property type="entry name" value="Aldolase_Ia"/>
    <property type="match status" value="1"/>
</dbReference>
<dbReference type="GO" id="GO:0016836">
    <property type="term" value="F:hydro-lyase activity"/>
    <property type="evidence" value="ECO:0007669"/>
    <property type="project" value="InterPro"/>
</dbReference>
<feature type="active site" description="Schiff-base intermediate with dihydroxyacetone-P" evidence="7">
    <location>
        <position position="180"/>
    </location>
</feature>
<dbReference type="Gene3D" id="3.20.20.70">
    <property type="entry name" value="Aldolase class I"/>
    <property type="match status" value="1"/>
</dbReference>